<dbReference type="Pfam" id="PF00571">
    <property type="entry name" value="CBS"/>
    <property type="match status" value="1"/>
</dbReference>
<dbReference type="Proteomes" id="UP000645555">
    <property type="component" value="Unassembled WGS sequence"/>
</dbReference>
<proteinExistence type="predicted"/>
<gene>
    <name evidence="3" type="ORF">GCM10010515_55160</name>
</gene>
<feature type="domain" description="CBS" evidence="2">
    <location>
        <begin position="29"/>
        <end position="68"/>
    </location>
</feature>
<evidence type="ECO:0000313" key="3">
    <source>
        <dbReference type="EMBL" id="GGX80427.1"/>
    </source>
</evidence>
<name>A0A918NM87_9ACTN</name>
<feature type="compositionally biased region" description="Low complexity" evidence="1">
    <location>
        <begin position="8"/>
        <end position="17"/>
    </location>
</feature>
<organism evidence="3 4">
    <name type="scientific">Streptomyces fructofermentans</name>
    <dbReference type="NCBI Taxonomy" id="152141"/>
    <lineage>
        <taxon>Bacteria</taxon>
        <taxon>Bacillati</taxon>
        <taxon>Actinomycetota</taxon>
        <taxon>Actinomycetes</taxon>
        <taxon>Kitasatosporales</taxon>
        <taxon>Streptomycetaceae</taxon>
        <taxon>Streptomyces</taxon>
    </lineage>
</organism>
<evidence type="ECO:0000313" key="4">
    <source>
        <dbReference type="Proteomes" id="UP000645555"/>
    </source>
</evidence>
<dbReference type="RefSeq" id="WP_373303023.1">
    <property type="nucleotide sequence ID" value="NZ_BMWD01000022.1"/>
</dbReference>
<reference evidence="3" key="1">
    <citation type="journal article" date="2014" name="Int. J. Syst. Evol. Microbiol.">
        <title>Complete genome sequence of Corynebacterium casei LMG S-19264T (=DSM 44701T), isolated from a smear-ripened cheese.</title>
        <authorList>
            <consortium name="US DOE Joint Genome Institute (JGI-PGF)"/>
            <person name="Walter F."/>
            <person name="Albersmeier A."/>
            <person name="Kalinowski J."/>
            <person name="Ruckert C."/>
        </authorList>
    </citation>
    <scope>NUCLEOTIDE SEQUENCE</scope>
    <source>
        <strain evidence="3">JCM 4956</strain>
    </source>
</reference>
<dbReference type="EMBL" id="BMWD01000022">
    <property type="protein sequence ID" value="GGX80427.1"/>
    <property type="molecule type" value="Genomic_DNA"/>
</dbReference>
<accession>A0A918NM87</accession>
<reference evidence="3" key="2">
    <citation type="submission" date="2020-09" db="EMBL/GenBank/DDBJ databases">
        <authorList>
            <person name="Sun Q."/>
            <person name="Ohkuma M."/>
        </authorList>
    </citation>
    <scope>NUCLEOTIDE SEQUENCE</scope>
    <source>
        <strain evidence="3">JCM 4956</strain>
    </source>
</reference>
<comment type="caution">
    <text evidence="3">The sequence shown here is derived from an EMBL/GenBank/DDBJ whole genome shotgun (WGS) entry which is preliminary data.</text>
</comment>
<evidence type="ECO:0000256" key="1">
    <source>
        <dbReference type="SAM" id="MobiDB-lite"/>
    </source>
</evidence>
<evidence type="ECO:0000259" key="2">
    <source>
        <dbReference type="Pfam" id="PF00571"/>
    </source>
</evidence>
<dbReference type="SUPFAM" id="SSF54631">
    <property type="entry name" value="CBS-domain pair"/>
    <property type="match status" value="1"/>
</dbReference>
<dbReference type="InterPro" id="IPR046342">
    <property type="entry name" value="CBS_dom_sf"/>
</dbReference>
<protein>
    <recommendedName>
        <fullName evidence="2">CBS domain-containing protein</fullName>
    </recommendedName>
</protein>
<dbReference type="InterPro" id="IPR000644">
    <property type="entry name" value="CBS_dom"/>
</dbReference>
<keyword evidence="4" id="KW-1185">Reference proteome</keyword>
<dbReference type="Gene3D" id="3.10.580.10">
    <property type="entry name" value="CBS-domain"/>
    <property type="match status" value="1"/>
</dbReference>
<feature type="region of interest" description="Disordered" evidence="1">
    <location>
        <begin position="1"/>
        <end position="27"/>
    </location>
</feature>
<dbReference type="AlphaFoldDB" id="A0A918NM87"/>
<sequence length="114" mass="11909">MTPVETQPGPSAAPAAADRVRADGPDATVPQVWGDMTVEVALSVMASARTEHLFICDDDGRRVGVVTHALLAGARGDVSYTDRVRLCDLPADTTALLTGSRSVITVAGTRHAVR</sequence>